<dbReference type="PROSITE" id="PS51257">
    <property type="entry name" value="PROKAR_LIPOPROTEIN"/>
    <property type="match status" value="1"/>
</dbReference>
<sequence>MFQQRPTPNFPNIVGNLASIGCGCDLKSVGIALVRTEVGTPLRFLGWSQASEETSDVATSSCSAIAQSGGRDAGTFSGISAVR</sequence>
<keyword evidence="2" id="KW-1185">Reference proteome</keyword>
<dbReference type="Proteomes" id="UP000654482">
    <property type="component" value="Unassembled WGS sequence"/>
</dbReference>
<proteinExistence type="predicted"/>
<organism evidence="1 2">
    <name type="scientific">Lusitaniella coriacea LEGE 07157</name>
    <dbReference type="NCBI Taxonomy" id="945747"/>
    <lineage>
        <taxon>Bacteria</taxon>
        <taxon>Bacillati</taxon>
        <taxon>Cyanobacteriota</taxon>
        <taxon>Cyanophyceae</taxon>
        <taxon>Spirulinales</taxon>
        <taxon>Lusitaniellaceae</taxon>
        <taxon>Lusitaniella</taxon>
    </lineage>
</organism>
<dbReference type="AlphaFoldDB" id="A0A8J7IXV6"/>
<protein>
    <submittedName>
        <fullName evidence="1">Uncharacterized protein</fullName>
    </submittedName>
</protein>
<name>A0A8J7IXV6_9CYAN</name>
<dbReference type="EMBL" id="JADEWZ010000075">
    <property type="protein sequence ID" value="MBE9119027.1"/>
    <property type="molecule type" value="Genomic_DNA"/>
</dbReference>
<comment type="caution">
    <text evidence="1">The sequence shown here is derived from an EMBL/GenBank/DDBJ whole genome shotgun (WGS) entry which is preliminary data.</text>
</comment>
<accession>A0A8J7IXV6</accession>
<reference evidence="1" key="1">
    <citation type="submission" date="2020-10" db="EMBL/GenBank/DDBJ databases">
        <authorList>
            <person name="Castelo-Branco R."/>
            <person name="Eusebio N."/>
            <person name="Adriana R."/>
            <person name="Vieira A."/>
            <person name="Brugerolle De Fraissinette N."/>
            <person name="Rezende De Castro R."/>
            <person name="Schneider M.P."/>
            <person name="Vasconcelos V."/>
            <person name="Leao P.N."/>
        </authorList>
    </citation>
    <scope>NUCLEOTIDE SEQUENCE</scope>
    <source>
        <strain evidence="1">LEGE 07157</strain>
    </source>
</reference>
<evidence type="ECO:0000313" key="1">
    <source>
        <dbReference type="EMBL" id="MBE9119027.1"/>
    </source>
</evidence>
<evidence type="ECO:0000313" key="2">
    <source>
        <dbReference type="Proteomes" id="UP000654482"/>
    </source>
</evidence>
<gene>
    <name evidence="1" type="ORF">IQ249_24360</name>
</gene>